<organism evidence="2 3">
    <name type="scientific">Jatrophihabitans telluris</name>
    <dbReference type="NCBI Taxonomy" id="2038343"/>
    <lineage>
        <taxon>Bacteria</taxon>
        <taxon>Bacillati</taxon>
        <taxon>Actinomycetota</taxon>
        <taxon>Actinomycetes</taxon>
        <taxon>Jatrophihabitantales</taxon>
        <taxon>Jatrophihabitantaceae</taxon>
        <taxon>Jatrophihabitans</taxon>
    </lineage>
</organism>
<accession>A0ABY4QV92</accession>
<reference evidence="2" key="1">
    <citation type="journal article" date="2018" name="Int. J. Syst. Evol. Microbiol.">
        <title>Jatrophihabitans telluris sp. nov., isolated from sediment soil of lava forest wetlands and the emended description of the genus Jatrophihabitans.</title>
        <authorList>
            <person name="Lee K.C."/>
            <person name="Suh M.K."/>
            <person name="Eom M.K."/>
            <person name="Kim K.K."/>
            <person name="Kim J.S."/>
            <person name="Kim D.S."/>
            <person name="Ko S.H."/>
            <person name="Shin Y.K."/>
            <person name="Lee J.S."/>
        </authorList>
    </citation>
    <scope>NUCLEOTIDE SEQUENCE</scope>
    <source>
        <strain evidence="2">N237</strain>
    </source>
</reference>
<reference evidence="2" key="2">
    <citation type="submission" date="2022-05" db="EMBL/GenBank/DDBJ databases">
        <authorList>
            <person name="Kim J.-S."/>
            <person name="Lee K."/>
            <person name="Suh M."/>
            <person name="Eom M."/>
            <person name="Kim J.-S."/>
            <person name="Kim D.-S."/>
            <person name="Ko S.-H."/>
            <person name="Shin Y."/>
            <person name="Lee J.-S."/>
        </authorList>
    </citation>
    <scope>NUCLEOTIDE SEQUENCE</scope>
    <source>
        <strain evidence="2">N237</strain>
    </source>
</reference>
<gene>
    <name evidence="2" type="ORF">M6D93_14795</name>
</gene>
<protein>
    <recommendedName>
        <fullName evidence="4">Glycosyltransferase family 2 protein</fullName>
    </recommendedName>
</protein>
<keyword evidence="3" id="KW-1185">Reference proteome</keyword>
<dbReference type="RefSeq" id="WP_249770197.1">
    <property type="nucleotide sequence ID" value="NZ_CP097332.1"/>
</dbReference>
<dbReference type="EMBL" id="CP097332">
    <property type="protein sequence ID" value="UQX87559.1"/>
    <property type="molecule type" value="Genomic_DNA"/>
</dbReference>
<evidence type="ECO:0000256" key="1">
    <source>
        <dbReference type="SAM" id="Coils"/>
    </source>
</evidence>
<evidence type="ECO:0000313" key="3">
    <source>
        <dbReference type="Proteomes" id="UP001056336"/>
    </source>
</evidence>
<dbReference type="Proteomes" id="UP001056336">
    <property type="component" value="Chromosome"/>
</dbReference>
<keyword evidence="1" id="KW-0175">Coiled coil</keyword>
<proteinExistence type="predicted"/>
<name>A0ABY4QV92_9ACTN</name>
<evidence type="ECO:0008006" key="4">
    <source>
        <dbReference type="Google" id="ProtNLM"/>
    </source>
</evidence>
<evidence type="ECO:0000313" key="2">
    <source>
        <dbReference type="EMBL" id="UQX87559.1"/>
    </source>
</evidence>
<sequence length="351" mass="40230">MTELEQIAFLSNRPDVLAETLDYVRHFMPWLRRAVVLAPAATIEPMRRSLARFAPWPIELVAEPDVLGAGEQVPVDHGARNALLRLRLAERGPLDELFLASDDDYRPLKDVAVSEFLSDGRMHSYASYDLALWRQNESSYDRVQHASYLALSYLGADHLCYAAHMPQVIDRQIFVAAFAAAGGLSGSTAFCEWSLPLNYGRFIAPDRYSPPRTFRTVGWPQYPHQWPFWRRPEELSFENFYPESYVAGQLFAGIDTALDAQDPQRQAFSKISRWYAFDLAAGRLRFQPGVQDPWRTSAGRKALFGVLRRVRKLYEYVALEERTQLVELAGELNRLQQQRSDDERARPDRST</sequence>
<feature type="coiled-coil region" evidence="1">
    <location>
        <begin position="318"/>
        <end position="345"/>
    </location>
</feature>